<feature type="domain" description="DUF112" evidence="2">
    <location>
        <begin position="17"/>
        <end position="440"/>
    </location>
</feature>
<feature type="transmembrane region" description="Helical" evidence="1">
    <location>
        <begin position="390"/>
        <end position="409"/>
    </location>
</feature>
<keyword evidence="1" id="KW-0472">Membrane</keyword>
<feature type="transmembrane region" description="Helical" evidence="1">
    <location>
        <begin position="317"/>
        <end position="339"/>
    </location>
</feature>
<name>A0A1I7G1A2_9GAMM</name>
<feature type="transmembrane region" description="Helical" evidence="1">
    <location>
        <begin position="162"/>
        <end position="182"/>
    </location>
</feature>
<gene>
    <name evidence="3" type="ORF">SAMN04487955_102170</name>
</gene>
<organism evidence="3 4">
    <name type="scientific">Halomonas korlensis</name>
    <dbReference type="NCBI Taxonomy" id="463301"/>
    <lineage>
        <taxon>Bacteria</taxon>
        <taxon>Pseudomonadati</taxon>
        <taxon>Pseudomonadota</taxon>
        <taxon>Gammaproteobacteria</taxon>
        <taxon>Oceanospirillales</taxon>
        <taxon>Halomonadaceae</taxon>
        <taxon>Halomonas</taxon>
    </lineage>
</organism>
<feature type="transmembrane region" description="Helical" evidence="1">
    <location>
        <begin position="58"/>
        <end position="79"/>
    </location>
</feature>
<dbReference type="Pfam" id="PF01970">
    <property type="entry name" value="TctA"/>
    <property type="match status" value="1"/>
</dbReference>
<feature type="transmembrane region" description="Helical" evidence="1">
    <location>
        <begin position="203"/>
        <end position="221"/>
    </location>
</feature>
<dbReference type="RefSeq" id="WP_089792995.1">
    <property type="nucleotide sequence ID" value="NZ_FPBP01000002.1"/>
</dbReference>
<feature type="transmembrane region" description="Helical" evidence="1">
    <location>
        <begin position="106"/>
        <end position="128"/>
    </location>
</feature>
<evidence type="ECO:0000259" key="2">
    <source>
        <dbReference type="Pfam" id="PF01970"/>
    </source>
</evidence>
<feature type="transmembrane region" description="Helical" evidence="1">
    <location>
        <begin position="259"/>
        <end position="280"/>
    </location>
</feature>
<evidence type="ECO:0000313" key="3">
    <source>
        <dbReference type="EMBL" id="SFU42234.1"/>
    </source>
</evidence>
<keyword evidence="1" id="KW-1133">Transmembrane helix</keyword>
<evidence type="ECO:0000313" key="4">
    <source>
        <dbReference type="Proteomes" id="UP000198693"/>
    </source>
</evidence>
<accession>A0A1I7G1A2</accession>
<proteinExistence type="predicted"/>
<protein>
    <submittedName>
        <fullName evidence="3">Putative tricarboxylic transport membrane protein</fullName>
    </submittedName>
</protein>
<feature type="transmembrane region" description="Helical" evidence="1">
    <location>
        <begin position="135"/>
        <end position="156"/>
    </location>
</feature>
<dbReference type="PANTHER" id="PTHR35342">
    <property type="entry name" value="TRICARBOXYLIC TRANSPORT PROTEIN"/>
    <property type="match status" value="1"/>
</dbReference>
<dbReference type="PANTHER" id="PTHR35342:SF5">
    <property type="entry name" value="TRICARBOXYLIC TRANSPORT PROTEIN"/>
    <property type="match status" value="1"/>
</dbReference>
<keyword evidence="1" id="KW-0812">Transmembrane</keyword>
<feature type="transmembrane region" description="Helical" evidence="1">
    <location>
        <begin position="473"/>
        <end position="495"/>
    </location>
</feature>
<reference evidence="4" key="1">
    <citation type="submission" date="2016-10" db="EMBL/GenBank/DDBJ databases">
        <authorList>
            <person name="Varghese N."/>
            <person name="Submissions S."/>
        </authorList>
    </citation>
    <scope>NUCLEOTIDE SEQUENCE [LARGE SCALE GENOMIC DNA]</scope>
    <source>
        <strain evidence="4">CGMCC 1.6981</strain>
    </source>
</reference>
<dbReference type="Proteomes" id="UP000198693">
    <property type="component" value="Unassembled WGS sequence"/>
</dbReference>
<dbReference type="InterPro" id="IPR002823">
    <property type="entry name" value="DUF112_TM"/>
</dbReference>
<dbReference type="OrthoDB" id="9781349at2"/>
<dbReference type="STRING" id="463301.SAMN04487955_102170"/>
<keyword evidence="4" id="KW-1185">Reference proteome</keyword>
<evidence type="ECO:0000256" key="1">
    <source>
        <dbReference type="SAM" id="Phobius"/>
    </source>
</evidence>
<feature type="transmembrane region" description="Helical" evidence="1">
    <location>
        <begin position="359"/>
        <end position="378"/>
    </location>
</feature>
<sequence length="513" mass="52922">MEMLLEALTSLLTVESLLTVLIGVSAGLFIGAMPGLTATMALAMLLPFTFSMEALQGLIALGAVYMGSIYGGAFTAILINTPGTPSSIATTFDGYPMARQGRAYEALAAATIASVVGGIVGVIFLLILAPPLARLAVAFGPSEMFWVAMLGLTLVASLSSDSLLKGLLGGCIGILLSTIGVSPVGGESRFTFGYPPLQGGIELIVALIGLFVIPELLTMAAEGRGALPGGGELRKKEVSIAKVAKHIFSKPVNLIRSCLIGQVIAIIPGAGGNVTSLVAYNEARRFSKDPKSFGKGNVDGVVASESSNNVMVAGSMVPLLTLGIPGAPPDAIILGVLLMHGLRPGLDLFTQSGVLTNGFILSMGLAALMLLPVGLMGGRVIHRVVIRTPYYFLVPSIAMVTILGTFALRNSMLDVGIMLILGTAGYFLRLIGIQAAPIVLGLILGGIAEEGYVQTLMAAVVDPIPWLRLVSNPLSMVLAGLVLLGAATALVPMWLARKGLLDKVEDEDSGGSS</sequence>
<feature type="transmembrane region" description="Helical" evidence="1">
    <location>
        <begin position="20"/>
        <end position="46"/>
    </location>
</feature>
<dbReference type="EMBL" id="FPBP01000002">
    <property type="protein sequence ID" value="SFU42234.1"/>
    <property type="molecule type" value="Genomic_DNA"/>
</dbReference>
<dbReference type="AlphaFoldDB" id="A0A1I7G1A2"/>